<dbReference type="RefSeq" id="WP_070318472.1">
    <property type="nucleotide sequence ID" value="NZ_JAUSVM010000001.1"/>
</dbReference>
<dbReference type="SUPFAM" id="SSF46955">
    <property type="entry name" value="Putative DNA-binding domain"/>
    <property type="match status" value="1"/>
</dbReference>
<dbReference type="SMART" id="SM00422">
    <property type="entry name" value="HTH_MERR"/>
    <property type="match status" value="1"/>
</dbReference>
<dbReference type="PANTHER" id="PTHR30204">
    <property type="entry name" value="REDOX-CYCLING DRUG-SENSING TRANSCRIPTIONAL ACTIVATOR SOXR"/>
    <property type="match status" value="1"/>
</dbReference>
<proteinExistence type="predicted"/>
<dbReference type="InterPro" id="IPR000551">
    <property type="entry name" value="MerR-type_HTH_dom"/>
</dbReference>
<dbReference type="Proteomes" id="UP001240250">
    <property type="component" value="Unassembled WGS sequence"/>
</dbReference>
<dbReference type="InterPro" id="IPR009061">
    <property type="entry name" value="DNA-bd_dom_put_sf"/>
</dbReference>
<feature type="compositionally biased region" description="Low complexity" evidence="2">
    <location>
        <begin position="118"/>
        <end position="129"/>
    </location>
</feature>
<gene>
    <name evidence="4" type="ORF">JO380_002662</name>
</gene>
<evidence type="ECO:0000259" key="3">
    <source>
        <dbReference type="PROSITE" id="PS50937"/>
    </source>
</evidence>
<feature type="region of interest" description="Disordered" evidence="2">
    <location>
        <begin position="94"/>
        <end position="129"/>
    </location>
</feature>
<reference evidence="4 5" key="1">
    <citation type="submission" date="2023-07" db="EMBL/GenBank/DDBJ databases">
        <title>Sequencing the genomes of 1000 actinobacteria strains.</title>
        <authorList>
            <person name="Klenk H.-P."/>
        </authorList>
    </citation>
    <scope>NUCLEOTIDE SEQUENCE [LARGE SCALE GENOMIC DNA]</scope>
    <source>
        <strain evidence="4 5">DSM 14785</strain>
    </source>
</reference>
<feature type="domain" description="HTH merR-type" evidence="3">
    <location>
        <begin position="21"/>
        <end position="90"/>
    </location>
</feature>
<accession>A0ABU0GLQ6</accession>
<dbReference type="PANTHER" id="PTHR30204:SF97">
    <property type="entry name" value="MERR FAMILY REGULATORY PROTEIN"/>
    <property type="match status" value="1"/>
</dbReference>
<dbReference type="EMBL" id="JAUSVM010000001">
    <property type="protein sequence ID" value="MDQ0426281.1"/>
    <property type="molecule type" value="Genomic_DNA"/>
</dbReference>
<dbReference type="InterPro" id="IPR047057">
    <property type="entry name" value="MerR_fam"/>
</dbReference>
<name>A0ABU0GLQ6_9CELL</name>
<keyword evidence="1" id="KW-0238">DNA-binding</keyword>
<sequence>MSTGPVDDPHDRTEPGGDGPALTVAAVARRLGVAPATLRTWDRRYGLGPSEHHAGAHRRYAPGDLDRLLVMRRLTIDGVAPAEAARLALAADVAAGPPPRSDDLTARLPTVPTPSGAPTPAVATDAPPAGRAAGARGVVELVDAALTGRGDRCVALLDLGAVDDLAAWWTGLVQPAFAALARRTVVERPGVDARATLVGGVLAALRARTAALPAADAAVVLLLPVPGETRPVVAHALAAALVDGGVDARLVAGPVSTRHAGELALMTRARAVVTVSEAPAPDLSVVAALARERDDLPQFVMVPEVAGERVPLDRSVHRARTLTGLVHEVLAVVAQAAPL</sequence>
<protein>
    <submittedName>
        <fullName evidence="4">Transposase-like protein</fullName>
    </submittedName>
</protein>
<evidence type="ECO:0000313" key="4">
    <source>
        <dbReference type="EMBL" id="MDQ0426281.1"/>
    </source>
</evidence>
<organism evidence="4 5">
    <name type="scientific">Cellulomonas iranensis</name>
    <dbReference type="NCBI Taxonomy" id="76862"/>
    <lineage>
        <taxon>Bacteria</taxon>
        <taxon>Bacillati</taxon>
        <taxon>Actinomycetota</taxon>
        <taxon>Actinomycetes</taxon>
        <taxon>Micrococcales</taxon>
        <taxon>Cellulomonadaceae</taxon>
        <taxon>Cellulomonas</taxon>
    </lineage>
</organism>
<evidence type="ECO:0000256" key="1">
    <source>
        <dbReference type="ARBA" id="ARBA00023125"/>
    </source>
</evidence>
<dbReference type="Pfam" id="PF13411">
    <property type="entry name" value="MerR_1"/>
    <property type="match status" value="1"/>
</dbReference>
<feature type="region of interest" description="Disordered" evidence="2">
    <location>
        <begin position="1"/>
        <end position="20"/>
    </location>
</feature>
<keyword evidence="5" id="KW-1185">Reference proteome</keyword>
<comment type="caution">
    <text evidence="4">The sequence shown here is derived from an EMBL/GenBank/DDBJ whole genome shotgun (WGS) entry which is preliminary data.</text>
</comment>
<evidence type="ECO:0000313" key="5">
    <source>
        <dbReference type="Proteomes" id="UP001240250"/>
    </source>
</evidence>
<dbReference type="Gene3D" id="1.10.1660.10">
    <property type="match status" value="1"/>
</dbReference>
<evidence type="ECO:0000256" key="2">
    <source>
        <dbReference type="SAM" id="MobiDB-lite"/>
    </source>
</evidence>
<dbReference type="PROSITE" id="PS50937">
    <property type="entry name" value="HTH_MERR_2"/>
    <property type="match status" value="1"/>
</dbReference>